<name>A0ABY0FHK5_9NEIS</name>
<dbReference type="EMBL" id="REGR01000002">
    <property type="protein sequence ID" value="RXZ44998.1"/>
    <property type="molecule type" value="Genomic_DNA"/>
</dbReference>
<comment type="caution">
    <text evidence="5">The sequence shown here is derived from an EMBL/GenBank/DDBJ whole genome shotgun (WGS) entry which is preliminary data.</text>
</comment>
<dbReference type="SUPFAM" id="SSF52540">
    <property type="entry name" value="P-loop containing nucleoside triphosphate hydrolases"/>
    <property type="match status" value="2"/>
</dbReference>
<evidence type="ECO:0000256" key="2">
    <source>
        <dbReference type="ARBA" id="ARBA00022741"/>
    </source>
</evidence>
<evidence type="ECO:0000313" key="6">
    <source>
        <dbReference type="Proteomes" id="UP000290682"/>
    </source>
</evidence>
<keyword evidence="1" id="KW-0472">Membrane</keyword>
<organism evidence="5 6">
    <name type="scientific">Crenobacter cavernae</name>
    <dbReference type="NCBI Taxonomy" id="2290923"/>
    <lineage>
        <taxon>Bacteria</taxon>
        <taxon>Pseudomonadati</taxon>
        <taxon>Pseudomonadota</taxon>
        <taxon>Betaproteobacteria</taxon>
        <taxon>Neisseriales</taxon>
        <taxon>Neisseriaceae</taxon>
        <taxon>Crenobacter</taxon>
    </lineage>
</organism>
<keyword evidence="3" id="KW-0067">ATP-binding</keyword>
<accession>A0ABY0FHK5</accession>
<dbReference type="PANTHER" id="PTHR42855:SF2">
    <property type="entry name" value="DRUG RESISTANCE ABC TRANSPORTER,ATP-BINDING PROTEIN"/>
    <property type="match status" value="1"/>
</dbReference>
<dbReference type="PANTHER" id="PTHR42855">
    <property type="entry name" value="ABC TRANSPORTER ATP-BINDING SUBUNIT"/>
    <property type="match status" value="1"/>
</dbReference>
<evidence type="ECO:0000256" key="1">
    <source>
        <dbReference type="ARBA" id="ARBA00022475"/>
    </source>
</evidence>
<dbReference type="Proteomes" id="UP000290682">
    <property type="component" value="Unassembled WGS sequence"/>
</dbReference>
<dbReference type="CDD" id="cd03221">
    <property type="entry name" value="ABCF_EF-3"/>
    <property type="match status" value="2"/>
</dbReference>
<dbReference type="Gene3D" id="3.40.50.300">
    <property type="entry name" value="P-loop containing nucleotide triphosphate hydrolases"/>
    <property type="match status" value="2"/>
</dbReference>
<dbReference type="NCBIfam" id="NF000355">
    <property type="entry name" value="ribo_prot_ABC_F"/>
    <property type="match status" value="1"/>
</dbReference>
<dbReference type="Pfam" id="PF00005">
    <property type="entry name" value="ABC_tran"/>
    <property type="match status" value="2"/>
</dbReference>
<evidence type="ECO:0000259" key="4">
    <source>
        <dbReference type="PROSITE" id="PS50893"/>
    </source>
</evidence>
<dbReference type="PROSITE" id="PS50893">
    <property type="entry name" value="ABC_TRANSPORTER_2"/>
    <property type="match status" value="2"/>
</dbReference>
<keyword evidence="1" id="KW-1003">Cell membrane</keyword>
<keyword evidence="2" id="KW-0547">Nucleotide-binding</keyword>
<dbReference type="InterPro" id="IPR003593">
    <property type="entry name" value="AAA+_ATPase"/>
</dbReference>
<feature type="domain" description="ABC transporter" evidence="4">
    <location>
        <begin position="2"/>
        <end position="252"/>
    </location>
</feature>
<dbReference type="Pfam" id="PF12848">
    <property type="entry name" value="ABC_tran_Xtn"/>
    <property type="match status" value="1"/>
</dbReference>
<dbReference type="InterPro" id="IPR051309">
    <property type="entry name" value="ABCF_ATPase"/>
</dbReference>
<reference evidence="5 6" key="1">
    <citation type="submission" date="2018-10" db="EMBL/GenBank/DDBJ databases">
        <title>Draft genome of Fastidiocella sp. strain 375T, a bacterium isolated from a karstic cave dripping water.</title>
        <authorList>
            <person name="Coelho C."/>
            <person name="Verissimo A."/>
            <person name="Tiago I."/>
        </authorList>
    </citation>
    <scope>NUCLEOTIDE SEQUENCE [LARGE SCALE GENOMIC DNA]</scope>
    <source>
        <strain evidence="5 6">CAVE-375</strain>
    </source>
</reference>
<dbReference type="NCBIfam" id="NF011646">
    <property type="entry name" value="PRK15064.1"/>
    <property type="match status" value="1"/>
</dbReference>
<feature type="domain" description="ABC transporter" evidence="4">
    <location>
        <begin position="311"/>
        <end position="541"/>
    </location>
</feature>
<dbReference type="InterPro" id="IPR032781">
    <property type="entry name" value="ABC_tran_Xtn"/>
</dbReference>
<gene>
    <name evidence="5" type="ORF">EBB06_03655</name>
</gene>
<evidence type="ECO:0000313" key="5">
    <source>
        <dbReference type="EMBL" id="RXZ44998.1"/>
    </source>
</evidence>
<evidence type="ECO:0000256" key="3">
    <source>
        <dbReference type="ARBA" id="ARBA00022840"/>
    </source>
</evidence>
<proteinExistence type="predicted"/>
<keyword evidence="6" id="KW-1185">Reference proteome</keyword>
<dbReference type="RefSeq" id="WP_129211607.1">
    <property type="nucleotide sequence ID" value="NZ_REGR01000002.1"/>
</dbReference>
<protein>
    <submittedName>
        <fullName evidence="5">ABC-F family ATPase</fullName>
    </submittedName>
</protein>
<dbReference type="InterPro" id="IPR027417">
    <property type="entry name" value="P-loop_NTPase"/>
</dbReference>
<sequence>MISTQNITMQFGAKPLFEKVSVKFGEGNRYGLIGANGSGKSTFMKILGGDLEQSGGEVAIENGVRLGKLRQDQFGYEDKRVLDVVLMGHTEMWAAMSERDAIYANLEATEDDYMHAAELEAKFAEYGGYTAEARAGELLLGVGIPLELHNGPMSEVAPGFKLRVLLAQALFSDPDVLLLDEPTNNLDINTIRWLEHVLNERNSTMIIISHDRHFLNEVCTHMADLDYNTIQIYPGSYDDYMIASTQARERQLSSNAKAKERIQELHEFAARFSANKSKARQATSRLKQADKLKSEMVTVKPSSRQNPFIRFEVEDKNKLHRQAFEIAGLSKSFDKPLFKSLNLILEAGQRLAVIGPNGAGKSTLMKLLVGAFDAKLAEGVKPDHGAIKWAEKAQVGYYAQDHEAEFASDETLTDWMREWGQDGDDEQVIRGTLGRLLFGGDDVTKAVRVLSGGEKGRMLYGKLILTKPNVMLMDEPTNHMDMESIESLNMALEKYKGTLVFVSHDRQFVSSLATQILELDGNGGYEHYMGNYEDYLASRGIE</sequence>
<dbReference type="InterPro" id="IPR003439">
    <property type="entry name" value="ABC_transporter-like_ATP-bd"/>
</dbReference>
<dbReference type="SMART" id="SM00382">
    <property type="entry name" value="AAA"/>
    <property type="match status" value="2"/>
</dbReference>